<evidence type="ECO:0000256" key="9">
    <source>
        <dbReference type="ARBA" id="ARBA00047380"/>
    </source>
</evidence>
<comment type="catalytic activity">
    <reaction evidence="10 11">
        <text>L-glutamyl-tRNA(Gln) + L-glutamine + ATP + H2O = L-glutaminyl-tRNA(Gln) + L-glutamate + ADP + phosphate + H(+)</text>
        <dbReference type="Rhea" id="RHEA:17521"/>
        <dbReference type="Rhea" id="RHEA-COMP:9681"/>
        <dbReference type="Rhea" id="RHEA-COMP:9684"/>
        <dbReference type="ChEBI" id="CHEBI:15377"/>
        <dbReference type="ChEBI" id="CHEBI:15378"/>
        <dbReference type="ChEBI" id="CHEBI:29985"/>
        <dbReference type="ChEBI" id="CHEBI:30616"/>
        <dbReference type="ChEBI" id="CHEBI:43474"/>
        <dbReference type="ChEBI" id="CHEBI:58359"/>
        <dbReference type="ChEBI" id="CHEBI:78520"/>
        <dbReference type="ChEBI" id="CHEBI:78521"/>
        <dbReference type="ChEBI" id="CHEBI:456216"/>
    </reaction>
</comment>
<comment type="function">
    <text evidence="8 11">Allows the formation of correctly charged Asn-tRNA(Asn) or Gln-tRNA(Gln) through the transamidation of misacylated Asp-tRNA(Asn) or Glu-tRNA(Gln) in organisms which lack either or both of asparaginyl-tRNA or glutaminyl-tRNA synthetases. The reaction takes place in the presence of glutamine and ATP through an activated phospho-Asp-tRNA(Asn) or phospho-Glu-tRNA(Gln).</text>
</comment>
<sequence length="489" mass="53939">MQWETVIGLEVHVQLATRSKIFSGASTAFGAEPNTQACAVDLGMPGTLPVLNEQAVAMAVQFGLGVNAEIAETSVFDRKNYFYADLPKGYQTSQMYHPIVGPGELLIRLDDDVTKRVRIHHAHLEEDAGKSLHESFTDATGREMTGIDLNRAGTPLLEIVSEPDMRSAKEASAYLRAIHSIVTYLGISDGNMAEGSMRCDVNVSVRPRGQDALGTRTEIKNVNSFRFVEHAIAFEVERQIELIEDGGEVVQETRLYDPESDETRSMRTKEEANDYRYFPCPDLLPVVLDQAYIDHLRDALPELPEAKRARFEDELGLSAYDASVIAASRDMADYFEEAMRVCGDAKQAANWVQGELSAALKREHLEVTESPITARQLGELIGRVQDDTISGKAAKQVFQALWDGQGESADEIIEAKGLKQVTDTGAIDAMIDDVIAQSPKQVAQYVEAEPDKRGKMIGYFVGQVMKASRGTANPQQVNQRLKEKLDALV</sequence>
<dbReference type="RefSeq" id="WP_311885445.1">
    <property type="nucleotide sequence ID" value="NZ_CP119391.1"/>
</dbReference>
<dbReference type="Gene3D" id="1.10.150.380">
    <property type="entry name" value="GatB domain, N-terminal subdomain"/>
    <property type="match status" value="1"/>
</dbReference>
<comment type="similarity">
    <text evidence="1 11">Belongs to the GatB/GatE family. GatB subfamily.</text>
</comment>
<dbReference type="PROSITE" id="PS01234">
    <property type="entry name" value="GATB"/>
    <property type="match status" value="1"/>
</dbReference>
<keyword evidence="6 11" id="KW-0067">ATP-binding</keyword>
<evidence type="ECO:0000256" key="2">
    <source>
        <dbReference type="ARBA" id="ARBA00011123"/>
    </source>
</evidence>
<evidence type="ECO:0000256" key="5">
    <source>
        <dbReference type="ARBA" id="ARBA00022741"/>
    </source>
</evidence>
<dbReference type="InterPro" id="IPR017959">
    <property type="entry name" value="Asn/Gln-tRNA_amidoTrfase_suB/E"/>
</dbReference>
<proteinExistence type="inferred from homology"/>
<dbReference type="NCBIfam" id="NF004012">
    <property type="entry name" value="PRK05477.1-2"/>
    <property type="match status" value="1"/>
</dbReference>
<keyword evidence="4 11" id="KW-0436">Ligase</keyword>
<evidence type="ECO:0000256" key="4">
    <source>
        <dbReference type="ARBA" id="ARBA00022598"/>
    </source>
</evidence>
<dbReference type="Pfam" id="PF02637">
    <property type="entry name" value="GatB_Yqey"/>
    <property type="match status" value="1"/>
</dbReference>
<evidence type="ECO:0000256" key="1">
    <source>
        <dbReference type="ARBA" id="ARBA00005306"/>
    </source>
</evidence>
<dbReference type="SUPFAM" id="SSF89095">
    <property type="entry name" value="GatB/YqeY motif"/>
    <property type="match status" value="1"/>
</dbReference>
<dbReference type="EMBL" id="CP119391">
    <property type="protein sequence ID" value="WNK21378.1"/>
    <property type="molecule type" value="Genomic_DNA"/>
</dbReference>
<evidence type="ECO:0000313" key="14">
    <source>
        <dbReference type="Proteomes" id="UP001301869"/>
    </source>
</evidence>
<dbReference type="InterPro" id="IPR003789">
    <property type="entry name" value="Asn/Gln_tRNA_amidoTrase-B-like"/>
</dbReference>
<dbReference type="InterPro" id="IPR042114">
    <property type="entry name" value="GatB_C_1"/>
</dbReference>
<dbReference type="InterPro" id="IPR014746">
    <property type="entry name" value="Gln_synth/guanido_kin_cat_dom"/>
</dbReference>
<evidence type="ECO:0000256" key="7">
    <source>
        <dbReference type="ARBA" id="ARBA00022917"/>
    </source>
</evidence>
<dbReference type="InterPro" id="IPR018027">
    <property type="entry name" value="Asn/Gln_amidotransferase"/>
</dbReference>
<dbReference type="NCBIfam" id="NF004014">
    <property type="entry name" value="PRK05477.1-4"/>
    <property type="match status" value="1"/>
</dbReference>
<organism evidence="13 14">
    <name type="scientific">Halomonas piscis</name>
    <dbReference type="NCBI Taxonomy" id="3031727"/>
    <lineage>
        <taxon>Bacteria</taxon>
        <taxon>Pseudomonadati</taxon>
        <taxon>Pseudomonadota</taxon>
        <taxon>Gammaproteobacteria</taxon>
        <taxon>Oceanospirillales</taxon>
        <taxon>Halomonadaceae</taxon>
        <taxon>Halomonas</taxon>
    </lineage>
</organism>
<keyword evidence="14" id="KW-1185">Reference proteome</keyword>
<dbReference type="InterPro" id="IPR004413">
    <property type="entry name" value="GatB"/>
</dbReference>
<accession>A0ABY9Z2M3</accession>
<dbReference type="SMART" id="SM00845">
    <property type="entry name" value="GatB_Yqey"/>
    <property type="match status" value="1"/>
</dbReference>
<feature type="domain" description="Asn/Gln amidotransferase" evidence="12">
    <location>
        <begin position="333"/>
        <end position="485"/>
    </location>
</feature>
<evidence type="ECO:0000313" key="13">
    <source>
        <dbReference type="EMBL" id="WNK21378.1"/>
    </source>
</evidence>
<dbReference type="Pfam" id="PF02934">
    <property type="entry name" value="GatB_N"/>
    <property type="match status" value="1"/>
</dbReference>
<dbReference type="NCBIfam" id="NF004015">
    <property type="entry name" value="PRK05477.1-5"/>
    <property type="match status" value="1"/>
</dbReference>
<keyword evidence="7 11" id="KW-0648">Protein biosynthesis</keyword>
<dbReference type="NCBIfam" id="TIGR00133">
    <property type="entry name" value="gatB"/>
    <property type="match status" value="1"/>
</dbReference>
<dbReference type="InterPro" id="IPR006075">
    <property type="entry name" value="Asn/Gln-tRNA_Trfase_suB/E_cat"/>
</dbReference>
<dbReference type="PANTHER" id="PTHR11659">
    <property type="entry name" value="GLUTAMYL-TRNA GLN AMIDOTRANSFERASE SUBUNIT B MITOCHONDRIAL AND PROKARYOTIC PET112-RELATED"/>
    <property type="match status" value="1"/>
</dbReference>
<protein>
    <recommendedName>
        <fullName evidence="3 11">Aspartyl/glutamyl-tRNA(Asn/Gln) amidotransferase subunit B</fullName>
        <shortName evidence="11">Asp/Glu-ADT subunit B</shortName>
        <ecNumber evidence="11">6.3.5.-</ecNumber>
    </recommendedName>
</protein>
<evidence type="ECO:0000256" key="6">
    <source>
        <dbReference type="ARBA" id="ARBA00022840"/>
    </source>
</evidence>
<dbReference type="SUPFAM" id="SSF55931">
    <property type="entry name" value="Glutamine synthetase/guanido kinase"/>
    <property type="match status" value="1"/>
</dbReference>
<dbReference type="Proteomes" id="UP001301869">
    <property type="component" value="Chromosome"/>
</dbReference>
<evidence type="ECO:0000256" key="3">
    <source>
        <dbReference type="ARBA" id="ARBA00016923"/>
    </source>
</evidence>
<gene>
    <name evidence="11 13" type="primary">gatB</name>
    <name evidence="13" type="ORF">P1P91_06810</name>
</gene>
<comment type="catalytic activity">
    <reaction evidence="9 11">
        <text>L-aspartyl-tRNA(Asn) + L-glutamine + ATP + H2O = L-asparaginyl-tRNA(Asn) + L-glutamate + ADP + phosphate + 2 H(+)</text>
        <dbReference type="Rhea" id="RHEA:14513"/>
        <dbReference type="Rhea" id="RHEA-COMP:9674"/>
        <dbReference type="Rhea" id="RHEA-COMP:9677"/>
        <dbReference type="ChEBI" id="CHEBI:15377"/>
        <dbReference type="ChEBI" id="CHEBI:15378"/>
        <dbReference type="ChEBI" id="CHEBI:29985"/>
        <dbReference type="ChEBI" id="CHEBI:30616"/>
        <dbReference type="ChEBI" id="CHEBI:43474"/>
        <dbReference type="ChEBI" id="CHEBI:58359"/>
        <dbReference type="ChEBI" id="CHEBI:78515"/>
        <dbReference type="ChEBI" id="CHEBI:78516"/>
        <dbReference type="ChEBI" id="CHEBI:456216"/>
    </reaction>
</comment>
<reference evidence="13 14" key="1">
    <citation type="submission" date="2023-03" db="EMBL/GenBank/DDBJ databases">
        <title>Halomonas sp. nov., isolated from Korean tranditional fermented seafood 'Jeotgal'.</title>
        <authorList>
            <person name="Kim B."/>
            <person name="Shin N.-R."/>
        </authorList>
    </citation>
    <scope>NUCLEOTIDE SEQUENCE [LARGE SCALE GENOMIC DNA]</scope>
    <source>
        <strain evidence="13 14">SG2L-4</strain>
    </source>
</reference>
<dbReference type="EC" id="6.3.5.-" evidence="11"/>
<name>A0ABY9Z2M3_9GAMM</name>
<comment type="subunit">
    <text evidence="2 11">Heterotrimer of A, B and C subunits.</text>
</comment>
<dbReference type="HAMAP" id="MF_00121">
    <property type="entry name" value="GatB"/>
    <property type="match status" value="1"/>
</dbReference>
<dbReference type="Gene3D" id="1.10.10.410">
    <property type="match status" value="1"/>
</dbReference>
<evidence type="ECO:0000256" key="8">
    <source>
        <dbReference type="ARBA" id="ARBA00024799"/>
    </source>
</evidence>
<dbReference type="PANTHER" id="PTHR11659:SF0">
    <property type="entry name" value="GLUTAMYL-TRNA(GLN) AMIDOTRANSFERASE SUBUNIT B, MITOCHONDRIAL"/>
    <property type="match status" value="1"/>
</dbReference>
<evidence type="ECO:0000256" key="11">
    <source>
        <dbReference type="HAMAP-Rule" id="MF_00121"/>
    </source>
</evidence>
<evidence type="ECO:0000256" key="10">
    <source>
        <dbReference type="ARBA" id="ARBA00047913"/>
    </source>
</evidence>
<keyword evidence="5 11" id="KW-0547">Nucleotide-binding</keyword>
<dbReference type="InterPro" id="IPR023168">
    <property type="entry name" value="GatB_Yqey_C_2"/>
</dbReference>
<dbReference type="InterPro" id="IPR017958">
    <property type="entry name" value="Gln-tRNA_amidoTrfase_suB_CS"/>
</dbReference>
<evidence type="ECO:0000259" key="12">
    <source>
        <dbReference type="SMART" id="SM00845"/>
    </source>
</evidence>